<dbReference type="Pfam" id="PF09948">
    <property type="entry name" value="PpoB2"/>
    <property type="match status" value="1"/>
</dbReference>
<name>A0A7Y2NZB7_9BURK</name>
<dbReference type="AlphaFoldDB" id="A0A7Y2NZB7"/>
<evidence type="ECO:0000313" key="2">
    <source>
        <dbReference type="EMBL" id="NNG22899.1"/>
    </source>
</evidence>
<keyword evidence="1" id="KW-0812">Transmembrane</keyword>
<feature type="transmembrane region" description="Helical" evidence="1">
    <location>
        <begin position="204"/>
        <end position="227"/>
    </location>
</feature>
<protein>
    <submittedName>
        <fullName evidence="2">DUF2182 domain-containing protein</fullName>
    </submittedName>
</protein>
<proteinExistence type="predicted"/>
<evidence type="ECO:0000313" key="3">
    <source>
        <dbReference type="Proteomes" id="UP000533905"/>
    </source>
</evidence>
<organism evidence="2 3">
    <name type="scientific">Telluria aromaticivorans</name>
    <dbReference type="NCBI Taxonomy" id="2725995"/>
    <lineage>
        <taxon>Bacteria</taxon>
        <taxon>Pseudomonadati</taxon>
        <taxon>Pseudomonadota</taxon>
        <taxon>Betaproteobacteria</taxon>
        <taxon>Burkholderiales</taxon>
        <taxon>Oxalobacteraceae</taxon>
        <taxon>Telluria group</taxon>
        <taxon>Telluria</taxon>
    </lineage>
</organism>
<sequence length="258" mass="27272">MSLFVVTERPGPQAALVLAWLTLLVCACWAWFAFQGMHPSPGGALRDFIGSSPAPLRAGQLVLVFAMWTGLCVGLMLPAAAGAVFVYARLAEDCQALRWPRLAAALYAGGCLLAWCGFAALVTLIHWTLHDAGMLDATLAVRHPAGAGLAMVAAGVYQWTPAKHECLDYCRTPLPGVLAEWRGGMAGALWQGAEHGRICLGCCWLLLLLPLAGGPGDPGVVAAVGLLMLSELRLKEGSLAGWVSGLVLVAWGTWRMFP</sequence>
<dbReference type="Proteomes" id="UP000533905">
    <property type="component" value="Unassembled WGS sequence"/>
</dbReference>
<reference evidence="2 3" key="1">
    <citation type="submission" date="2020-04" db="EMBL/GenBank/DDBJ databases">
        <title>Massilia sp. nov., a cold adapted bacteria isolated from Arctic soil.</title>
        <authorList>
            <person name="Son J."/>
            <person name="Ka J.-O."/>
        </authorList>
    </citation>
    <scope>NUCLEOTIDE SEQUENCE [LARGE SCALE GENOMIC DNA]</scope>
    <source>
        <strain evidence="2 3">ML15P13</strain>
    </source>
</reference>
<dbReference type="EMBL" id="JABAIV010000002">
    <property type="protein sequence ID" value="NNG22899.1"/>
    <property type="molecule type" value="Genomic_DNA"/>
</dbReference>
<feature type="transmembrane region" description="Helical" evidence="1">
    <location>
        <begin position="102"/>
        <end position="129"/>
    </location>
</feature>
<comment type="caution">
    <text evidence="2">The sequence shown here is derived from an EMBL/GenBank/DDBJ whole genome shotgun (WGS) entry which is preliminary data.</text>
</comment>
<accession>A0A7Y2NZB7</accession>
<gene>
    <name evidence="2" type="ORF">HGB41_07775</name>
</gene>
<keyword evidence="1" id="KW-1133">Transmembrane helix</keyword>
<evidence type="ECO:0000256" key="1">
    <source>
        <dbReference type="SAM" id="Phobius"/>
    </source>
</evidence>
<feature type="transmembrane region" description="Helical" evidence="1">
    <location>
        <begin position="62"/>
        <end position="90"/>
    </location>
</feature>
<dbReference type="InterPro" id="IPR018688">
    <property type="entry name" value="PpoB2-like"/>
</dbReference>
<keyword evidence="3" id="KW-1185">Reference proteome</keyword>
<dbReference type="RefSeq" id="WP_171082852.1">
    <property type="nucleotide sequence ID" value="NZ_JABAIV010000002.1"/>
</dbReference>
<keyword evidence="1" id="KW-0472">Membrane</keyword>
<feature type="transmembrane region" description="Helical" evidence="1">
    <location>
        <begin position="239"/>
        <end position="257"/>
    </location>
</feature>